<dbReference type="GO" id="GO:0046923">
    <property type="term" value="F:ER retention sequence binding"/>
    <property type="evidence" value="ECO:0000318"/>
    <property type="project" value="GO_Central"/>
</dbReference>
<evidence type="ECO:0000256" key="2">
    <source>
        <dbReference type="ARBA" id="ARBA00010120"/>
    </source>
</evidence>
<dbReference type="GO" id="GO:0015031">
    <property type="term" value="P:protein transport"/>
    <property type="evidence" value="ECO:0007669"/>
    <property type="project" value="UniProtKB-KW"/>
</dbReference>
<dbReference type="EMBL" id="CM008967">
    <property type="protein sequence ID" value="PNW83161.1"/>
    <property type="molecule type" value="Genomic_DNA"/>
</dbReference>
<dbReference type="STRING" id="3055.A8IMI9"/>
<dbReference type="AlphaFoldDB" id="A8IMI9"/>
<keyword evidence="8" id="KW-1133">Transmembrane helix</keyword>
<dbReference type="RefSeq" id="XP_001691352.1">
    <property type="nucleotide sequence ID" value="XM_001691300.2"/>
</dbReference>
<dbReference type="InParanoid" id="A8IMI9"/>
<dbReference type="GO" id="GO:0005789">
    <property type="term" value="C:endoplasmic reticulum membrane"/>
    <property type="evidence" value="ECO:0007669"/>
    <property type="project" value="UniProtKB-SubCell"/>
</dbReference>
<evidence type="ECO:0000256" key="7">
    <source>
        <dbReference type="ARBA" id="ARBA00022927"/>
    </source>
</evidence>
<keyword evidence="9" id="KW-0472">Membrane</keyword>
<dbReference type="Gramene" id="PNW83161">
    <property type="protein sequence ID" value="PNW83161"/>
    <property type="gene ID" value="CHLRE_06g309350v5"/>
</dbReference>
<evidence type="ECO:0000256" key="5">
    <source>
        <dbReference type="ARBA" id="ARBA00022824"/>
    </source>
</evidence>
<gene>
    <name evidence="11" type="ORF">CHLRE_06g309350v5</name>
</gene>
<evidence type="ECO:0000256" key="3">
    <source>
        <dbReference type="ARBA" id="ARBA00022448"/>
    </source>
</evidence>
<comment type="similarity">
    <text evidence="2">Belongs to the ERD2 family.</text>
</comment>
<keyword evidence="12" id="KW-1185">Reference proteome</keyword>
<dbReference type="PaxDb" id="3055-EDP05085"/>
<keyword evidence="10" id="KW-0675">Receptor</keyword>
<protein>
    <submittedName>
        <fullName evidence="11">Uncharacterized protein</fullName>
    </submittedName>
</protein>
<evidence type="ECO:0000256" key="8">
    <source>
        <dbReference type="ARBA" id="ARBA00022989"/>
    </source>
</evidence>
<dbReference type="GO" id="GO:0006621">
    <property type="term" value="P:protein retention in ER lumen"/>
    <property type="evidence" value="ECO:0000318"/>
    <property type="project" value="GO_Central"/>
</dbReference>
<keyword evidence="3" id="KW-0813">Transport</keyword>
<dbReference type="KEGG" id="cre:CHLRE_06g309350v5"/>
<dbReference type="GO" id="GO:0005801">
    <property type="term" value="C:cis-Golgi network"/>
    <property type="evidence" value="ECO:0000318"/>
    <property type="project" value="GO_Central"/>
</dbReference>
<dbReference type="HOGENOM" id="CLU_1121470_0_0_1"/>
<keyword evidence="4" id="KW-0812">Transmembrane</keyword>
<dbReference type="InterPro" id="IPR000133">
    <property type="entry name" value="ER_ret_rcpt"/>
</dbReference>
<dbReference type="PRINTS" id="PR00660">
    <property type="entry name" value="ERLUMENR"/>
</dbReference>
<sequence>MEVKPFPLDAALVGGGIFHVLARSLLLWKLLWDKNCRGVSLITQEMYLIIYIFRYLDLLYLYTGLTSSIVKVLHLIVALAIVLLMRYSPASSSYDADLDTFPRLGLILPCVVLSIFLNRVKLIIEICHSFSVYLEVFALIPQFVLLYKRQVYELWVLLLTVLMGSERLLQTVSVLTDWQESVRDDPYSVLADLVHAVVFVVGLSMLLWQRLQVRKQQGLNESGAPLPNFDEVWDASKFKFEDQEANRK</sequence>
<dbReference type="OrthoDB" id="7694678at2759"/>
<dbReference type="OMA" id="EICHSFS"/>
<dbReference type="Proteomes" id="UP000006906">
    <property type="component" value="Chromosome 6"/>
</dbReference>
<evidence type="ECO:0000313" key="12">
    <source>
        <dbReference type="Proteomes" id="UP000006906"/>
    </source>
</evidence>
<evidence type="ECO:0000256" key="6">
    <source>
        <dbReference type="ARBA" id="ARBA00022892"/>
    </source>
</evidence>
<evidence type="ECO:0000313" key="11">
    <source>
        <dbReference type="EMBL" id="PNW83161.1"/>
    </source>
</evidence>
<dbReference type="GeneID" id="5716826"/>
<keyword evidence="5" id="KW-0256">Endoplasmic reticulum</keyword>
<dbReference type="GO" id="GO:0005783">
    <property type="term" value="C:endoplasmic reticulum"/>
    <property type="evidence" value="ECO:0000318"/>
    <property type="project" value="GO_Central"/>
</dbReference>
<evidence type="ECO:0000256" key="9">
    <source>
        <dbReference type="ARBA" id="ARBA00023136"/>
    </source>
</evidence>
<dbReference type="Pfam" id="PF00810">
    <property type="entry name" value="ER_lumen_recept"/>
    <property type="match status" value="1"/>
</dbReference>
<evidence type="ECO:0000256" key="10">
    <source>
        <dbReference type="ARBA" id="ARBA00023170"/>
    </source>
</evidence>
<comment type="subcellular location">
    <subcellularLocation>
        <location evidence="1">Endoplasmic reticulum membrane</location>
        <topology evidence="1">Multi-pass membrane protein</topology>
    </subcellularLocation>
</comment>
<keyword evidence="7" id="KW-0653">Protein transport</keyword>
<proteinExistence type="inferred from homology"/>
<dbReference type="GO" id="GO:0016192">
    <property type="term" value="P:vesicle-mediated transport"/>
    <property type="evidence" value="ECO:0007669"/>
    <property type="project" value="UniProtKB-KW"/>
</dbReference>
<dbReference type="eggNOG" id="KOG3106">
    <property type="taxonomic scope" value="Eukaryota"/>
</dbReference>
<keyword evidence="6" id="KW-0931">ER-Golgi transport</keyword>
<reference evidence="11 12" key="1">
    <citation type="journal article" date="2007" name="Science">
        <title>The Chlamydomonas genome reveals the evolution of key animal and plant functions.</title>
        <authorList>
            <person name="Merchant S.S."/>
            <person name="Prochnik S.E."/>
            <person name="Vallon O."/>
            <person name="Harris E.H."/>
            <person name="Karpowicz S.J."/>
            <person name="Witman G.B."/>
            <person name="Terry A."/>
            <person name="Salamov A."/>
            <person name="Fritz-Laylin L.K."/>
            <person name="Marechal-Drouard L."/>
            <person name="Marshall W.F."/>
            <person name="Qu L.H."/>
            <person name="Nelson D.R."/>
            <person name="Sanderfoot A.A."/>
            <person name="Spalding M.H."/>
            <person name="Kapitonov V.V."/>
            <person name="Ren Q."/>
            <person name="Ferris P."/>
            <person name="Lindquist E."/>
            <person name="Shapiro H."/>
            <person name="Lucas S.M."/>
            <person name="Grimwood J."/>
            <person name="Schmutz J."/>
            <person name="Cardol P."/>
            <person name="Cerutti H."/>
            <person name="Chanfreau G."/>
            <person name="Chen C.L."/>
            <person name="Cognat V."/>
            <person name="Croft M.T."/>
            <person name="Dent R."/>
            <person name="Dutcher S."/>
            <person name="Fernandez E."/>
            <person name="Fukuzawa H."/>
            <person name="Gonzalez-Ballester D."/>
            <person name="Gonzalez-Halphen D."/>
            <person name="Hallmann A."/>
            <person name="Hanikenne M."/>
            <person name="Hippler M."/>
            <person name="Inwood W."/>
            <person name="Jabbari K."/>
            <person name="Kalanon M."/>
            <person name="Kuras R."/>
            <person name="Lefebvre P.A."/>
            <person name="Lemaire S.D."/>
            <person name="Lobanov A.V."/>
            <person name="Lohr M."/>
            <person name="Manuell A."/>
            <person name="Meier I."/>
            <person name="Mets L."/>
            <person name="Mittag M."/>
            <person name="Mittelmeier T."/>
            <person name="Moroney J.V."/>
            <person name="Moseley J."/>
            <person name="Napoli C."/>
            <person name="Nedelcu A.M."/>
            <person name="Niyogi K."/>
            <person name="Novoselov S.V."/>
            <person name="Paulsen I.T."/>
            <person name="Pazour G."/>
            <person name="Purton S."/>
            <person name="Ral J.P."/>
            <person name="Riano-Pachon D.M."/>
            <person name="Riekhof W."/>
            <person name="Rymarquis L."/>
            <person name="Schroda M."/>
            <person name="Stern D."/>
            <person name="Umen J."/>
            <person name="Willows R."/>
            <person name="Wilson N."/>
            <person name="Zimmer S.L."/>
            <person name="Allmer J."/>
            <person name="Balk J."/>
            <person name="Bisova K."/>
            <person name="Chen C.J."/>
            <person name="Elias M."/>
            <person name="Gendler K."/>
            <person name="Hauser C."/>
            <person name="Lamb M.R."/>
            <person name="Ledford H."/>
            <person name="Long J.C."/>
            <person name="Minagawa J."/>
            <person name="Page M.D."/>
            <person name="Pan J."/>
            <person name="Pootakham W."/>
            <person name="Roje S."/>
            <person name="Rose A."/>
            <person name="Stahlberg E."/>
            <person name="Terauchi A.M."/>
            <person name="Yang P."/>
            <person name="Ball S."/>
            <person name="Bowler C."/>
            <person name="Dieckmann C.L."/>
            <person name="Gladyshev V.N."/>
            <person name="Green P."/>
            <person name="Jorgensen R."/>
            <person name="Mayfield S."/>
            <person name="Mueller-Roeber B."/>
            <person name="Rajamani S."/>
            <person name="Sayre R.T."/>
            <person name="Brokstein P."/>
            <person name="Dubchak I."/>
            <person name="Goodstein D."/>
            <person name="Hornick L."/>
            <person name="Huang Y.W."/>
            <person name="Jhaveri J."/>
            <person name="Luo Y."/>
            <person name="Martinez D."/>
            <person name="Ngau W.C."/>
            <person name="Otillar B."/>
            <person name="Poliakov A."/>
            <person name="Porter A."/>
            <person name="Szajkowski L."/>
            <person name="Werner G."/>
            <person name="Zhou K."/>
            <person name="Grigoriev I.V."/>
            <person name="Rokhsar D.S."/>
            <person name="Grossman A.R."/>
        </authorList>
    </citation>
    <scope>NUCLEOTIDE SEQUENCE [LARGE SCALE GENOMIC DNA]</scope>
    <source>
        <strain evidence="12">CC-503</strain>
    </source>
</reference>
<name>A8IMI9_CHLRE</name>
<evidence type="ECO:0000256" key="4">
    <source>
        <dbReference type="ARBA" id="ARBA00022692"/>
    </source>
</evidence>
<evidence type="ECO:0000256" key="1">
    <source>
        <dbReference type="ARBA" id="ARBA00004477"/>
    </source>
</evidence>
<accession>A8IMI9</accession>
<organism evidence="11 12">
    <name type="scientific">Chlamydomonas reinhardtii</name>
    <name type="common">Chlamydomonas smithii</name>
    <dbReference type="NCBI Taxonomy" id="3055"/>
    <lineage>
        <taxon>Eukaryota</taxon>
        <taxon>Viridiplantae</taxon>
        <taxon>Chlorophyta</taxon>
        <taxon>core chlorophytes</taxon>
        <taxon>Chlorophyceae</taxon>
        <taxon>CS clade</taxon>
        <taxon>Chlamydomonadales</taxon>
        <taxon>Chlamydomonadaceae</taxon>
        <taxon>Chlamydomonas</taxon>
    </lineage>
</organism>
<dbReference type="PANTHER" id="PTHR10585">
    <property type="entry name" value="ER LUMEN PROTEIN RETAINING RECEPTOR"/>
    <property type="match status" value="1"/>
</dbReference>